<evidence type="ECO:0000313" key="2">
    <source>
        <dbReference type="Proteomes" id="UP001620626"/>
    </source>
</evidence>
<keyword evidence="2" id="KW-1185">Reference proteome</keyword>
<dbReference type="EMBL" id="JBICBT010000995">
    <property type="protein sequence ID" value="KAL3088800.1"/>
    <property type="molecule type" value="Genomic_DNA"/>
</dbReference>
<protein>
    <submittedName>
        <fullName evidence="1">Uncharacterized protein</fullName>
    </submittedName>
</protein>
<evidence type="ECO:0000313" key="1">
    <source>
        <dbReference type="EMBL" id="KAL3088800.1"/>
    </source>
</evidence>
<name>A0ABD2JDV2_9BILA</name>
<dbReference type="AlphaFoldDB" id="A0ABD2JDV2"/>
<accession>A0ABD2JDV2</accession>
<sequence>MAAQNIQNWQCTLMTANGGQCGKMRDGKKGLDIHQGRAHTAVERGCAFACVKVGWMRTNGKSTRLSREGALFVAETNVHGFNGGSSVSNRLVSKATAGALRHGWPPRGHTTKRAVFAKTKDFSNRTSSC</sequence>
<gene>
    <name evidence="1" type="ORF">niasHT_023148</name>
</gene>
<organism evidence="1 2">
    <name type="scientific">Heterodera trifolii</name>
    <dbReference type="NCBI Taxonomy" id="157864"/>
    <lineage>
        <taxon>Eukaryota</taxon>
        <taxon>Metazoa</taxon>
        <taxon>Ecdysozoa</taxon>
        <taxon>Nematoda</taxon>
        <taxon>Chromadorea</taxon>
        <taxon>Rhabditida</taxon>
        <taxon>Tylenchina</taxon>
        <taxon>Tylenchomorpha</taxon>
        <taxon>Tylenchoidea</taxon>
        <taxon>Heteroderidae</taxon>
        <taxon>Heteroderinae</taxon>
        <taxon>Heterodera</taxon>
    </lineage>
</organism>
<comment type="caution">
    <text evidence="1">The sequence shown here is derived from an EMBL/GenBank/DDBJ whole genome shotgun (WGS) entry which is preliminary data.</text>
</comment>
<dbReference type="Proteomes" id="UP001620626">
    <property type="component" value="Unassembled WGS sequence"/>
</dbReference>
<proteinExistence type="predicted"/>
<reference evidence="1 2" key="1">
    <citation type="submission" date="2024-10" db="EMBL/GenBank/DDBJ databases">
        <authorList>
            <person name="Kim D."/>
        </authorList>
    </citation>
    <scope>NUCLEOTIDE SEQUENCE [LARGE SCALE GENOMIC DNA]</scope>
    <source>
        <strain evidence="1">BH-2024</strain>
    </source>
</reference>